<dbReference type="HOGENOM" id="CLU_2372459_0_0_1"/>
<keyword evidence="2" id="KW-1185">Reference proteome</keyword>
<proteinExistence type="predicted"/>
<dbReference type="EMBL" id="KB445554">
    <property type="protein sequence ID" value="EMC96886.1"/>
    <property type="molecule type" value="Genomic_DNA"/>
</dbReference>
<sequence length="95" mass="10617">MMSTPRWQTKIFLSRVSTWKQHKSTRRRTCMYRLKSLIATKVVQSSTPYLSRALSLHGPATIGLISQTVRRTGLAGVDENDAVSMGVSPDCHVRA</sequence>
<dbReference type="AlphaFoldDB" id="M2MJL4"/>
<organism evidence="1 2">
    <name type="scientific">Baudoinia panamericana (strain UAMH 10762)</name>
    <name type="common">Angels' share fungus</name>
    <name type="synonym">Baudoinia compniacensis (strain UAMH 10762)</name>
    <dbReference type="NCBI Taxonomy" id="717646"/>
    <lineage>
        <taxon>Eukaryota</taxon>
        <taxon>Fungi</taxon>
        <taxon>Dikarya</taxon>
        <taxon>Ascomycota</taxon>
        <taxon>Pezizomycotina</taxon>
        <taxon>Dothideomycetes</taxon>
        <taxon>Dothideomycetidae</taxon>
        <taxon>Mycosphaerellales</taxon>
        <taxon>Teratosphaeriaceae</taxon>
        <taxon>Baudoinia</taxon>
    </lineage>
</organism>
<reference evidence="1 2" key="1">
    <citation type="journal article" date="2012" name="PLoS Pathog.">
        <title>Diverse lifestyles and strategies of plant pathogenesis encoded in the genomes of eighteen Dothideomycetes fungi.</title>
        <authorList>
            <person name="Ohm R.A."/>
            <person name="Feau N."/>
            <person name="Henrissat B."/>
            <person name="Schoch C.L."/>
            <person name="Horwitz B.A."/>
            <person name="Barry K.W."/>
            <person name="Condon B.J."/>
            <person name="Copeland A.C."/>
            <person name="Dhillon B."/>
            <person name="Glaser F."/>
            <person name="Hesse C.N."/>
            <person name="Kosti I."/>
            <person name="LaButti K."/>
            <person name="Lindquist E.A."/>
            <person name="Lucas S."/>
            <person name="Salamov A.A."/>
            <person name="Bradshaw R.E."/>
            <person name="Ciuffetti L."/>
            <person name="Hamelin R.C."/>
            <person name="Kema G.H.J."/>
            <person name="Lawrence C."/>
            <person name="Scott J.A."/>
            <person name="Spatafora J.W."/>
            <person name="Turgeon B.G."/>
            <person name="de Wit P.J.G.M."/>
            <person name="Zhong S."/>
            <person name="Goodwin S.B."/>
            <person name="Grigoriev I.V."/>
        </authorList>
    </citation>
    <scope>NUCLEOTIDE SEQUENCE [LARGE SCALE GENOMIC DNA]</scope>
    <source>
        <strain evidence="1 2">UAMH 10762</strain>
    </source>
</reference>
<evidence type="ECO:0000313" key="2">
    <source>
        <dbReference type="Proteomes" id="UP000011761"/>
    </source>
</evidence>
<dbReference type="GeneID" id="19111830"/>
<dbReference type="KEGG" id="bcom:BAUCODRAFT_32631"/>
<evidence type="ECO:0000313" key="1">
    <source>
        <dbReference type="EMBL" id="EMC96886.1"/>
    </source>
</evidence>
<accession>M2MJL4</accession>
<name>M2MJL4_BAUPA</name>
<dbReference type="RefSeq" id="XP_007675152.1">
    <property type="nucleotide sequence ID" value="XM_007676962.1"/>
</dbReference>
<gene>
    <name evidence="1" type="ORF">BAUCODRAFT_32631</name>
</gene>
<protein>
    <submittedName>
        <fullName evidence="1">Uncharacterized protein</fullName>
    </submittedName>
</protein>
<dbReference type="Proteomes" id="UP000011761">
    <property type="component" value="Unassembled WGS sequence"/>
</dbReference>